<gene>
    <name evidence="2" type="ORF">HPLM_LOCUS10945</name>
</gene>
<reference evidence="4" key="1">
    <citation type="submission" date="2017-02" db="UniProtKB">
        <authorList>
            <consortium name="WormBaseParasite"/>
        </authorList>
    </citation>
    <scope>IDENTIFICATION</scope>
</reference>
<evidence type="ECO:0000313" key="3">
    <source>
        <dbReference type="Proteomes" id="UP000268014"/>
    </source>
</evidence>
<name>A0A0N4WIZ1_HAEPC</name>
<feature type="region of interest" description="Disordered" evidence="1">
    <location>
        <begin position="1"/>
        <end position="23"/>
    </location>
</feature>
<evidence type="ECO:0000313" key="4">
    <source>
        <dbReference type="WBParaSite" id="HPLM_0001095301-mRNA-1"/>
    </source>
</evidence>
<keyword evidence="3" id="KW-1185">Reference proteome</keyword>
<sequence length="72" mass="7813">MRVVVSRKHKRSASPRARQEDTNWLLDSAVLPASATHPSVGGEQDVNTNVGSRTKTFGADAAEDQPREAEKP</sequence>
<dbReference type="AlphaFoldDB" id="A0A0N4WIZ1"/>
<organism evidence="4">
    <name type="scientific">Haemonchus placei</name>
    <name type="common">Barber's pole worm</name>
    <dbReference type="NCBI Taxonomy" id="6290"/>
    <lineage>
        <taxon>Eukaryota</taxon>
        <taxon>Metazoa</taxon>
        <taxon>Ecdysozoa</taxon>
        <taxon>Nematoda</taxon>
        <taxon>Chromadorea</taxon>
        <taxon>Rhabditida</taxon>
        <taxon>Rhabditina</taxon>
        <taxon>Rhabditomorpha</taxon>
        <taxon>Strongyloidea</taxon>
        <taxon>Trichostrongylidae</taxon>
        <taxon>Haemonchus</taxon>
    </lineage>
</organism>
<protein>
    <submittedName>
        <fullName evidence="2 4">Uncharacterized protein</fullName>
    </submittedName>
</protein>
<proteinExistence type="predicted"/>
<evidence type="ECO:0000313" key="2">
    <source>
        <dbReference type="EMBL" id="VDO41590.1"/>
    </source>
</evidence>
<feature type="region of interest" description="Disordered" evidence="1">
    <location>
        <begin position="35"/>
        <end position="72"/>
    </location>
</feature>
<dbReference type="EMBL" id="UZAF01017432">
    <property type="protein sequence ID" value="VDO41590.1"/>
    <property type="molecule type" value="Genomic_DNA"/>
</dbReference>
<dbReference type="WBParaSite" id="HPLM_0001095301-mRNA-1">
    <property type="protein sequence ID" value="HPLM_0001095301-mRNA-1"/>
    <property type="gene ID" value="HPLM_0001095301"/>
</dbReference>
<accession>A0A0N4WIZ1</accession>
<feature type="compositionally biased region" description="Basic residues" evidence="1">
    <location>
        <begin position="1"/>
        <end position="13"/>
    </location>
</feature>
<dbReference type="Proteomes" id="UP000268014">
    <property type="component" value="Unassembled WGS sequence"/>
</dbReference>
<reference evidence="2 3" key="2">
    <citation type="submission" date="2018-11" db="EMBL/GenBank/DDBJ databases">
        <authorList>
            <consortium name="Pathogen Informatics"/>
        </authorList>
    </citation>
    <scope>NUCLEOTIDE SEQUENCE [LARGE SCALE GENOMIC DNA]</scope>
    <source>
        <strain evidence="2 3">MHpl1</strain>
    </source>
</reference>
<evidence type="ECO:0000256" key="1">
    <source>
        <dbReference type="SAM" id="MobiDB-lite"/>
    </source>
</evidence>
<feature type="compositionally biased region" description="Polar residues" evidence="1">
    <location>
        <begin position="45"/>
        <end position="55"/>
    </location>
</feature>